<name>A0A8B7YBF9_ACAPL</name>
<reference evidence="12" key="1">
    <citation type="submission" date="2025-08" db="UniProtKB">
        <authorList>
            <consortium name="RefSeq"/>
        </authorList>
    </citation>
    <scope>IDENTIFICATION</scope>
</reference>
<dbReference type="InterPro" id="IPR013766">
    <property type="entry name" value="Thioredoxin_domain"/>
</dbReference>
<evidence type="ECO:0000256" key="9">
    <source>
        <dbReference type="RuleBase" id="RU366011"/>
    </source>
</evidence>
<evidence type="ECO:0000256" key="4">
    <source>
        <dbReference type="ARBA" id="ARBA00022862"/>
    </source>
</evidence>
<dbReference type="InterPro" id="IPR013740">
    <property type="entry name" value="Redoxin"/>
</dbReference>
<comment type="function">
    <text evidence="1">Thiol-specific peroxidase that catalyzes the reduction of hydrogen peroxide and organic hydroperoxides to water and alcohols, respectively. Plays a role in cell protection against oxidative stress by detoxifying peroxides and as sensor of hydrogen peroxide-mediated signaling events.</text>
</comment>
<dbReference type="GeneID" id="110979248"/>
<feature type="active site" description="Cysteine sulfenic acid (-SOH) intermediate" evidence="8">
    <location>
        <position position="74"/>
    </location>
</feature>
<dbReference type="PANTHER" id="PTHR10430">
    <property type="entry name" value="PEROXIREDOXIN"/>
    <property type="match status" value="1"/>
</dbReference>
<comment type="similarity">
    <text evidence="2 9">Belongs to the peroxiredoxin family. Prx5 subfamily.</text>
</comment>
<sequence>MLLSQARTGHRILSAVCRSLSTSSSRNMPIKVGEKIPSVELMEGTPGNKVNMADLLANKKAVVFAVPGAFTPGCSKTHLPGYVEDFDTIKAKGVDLVVCVSVNDPFVMSAWGEAHGTEGKIRMLADTLGEFTKAVDMELDAKAFLGNIRSKRYALVVENGVVSQVQLEPDGTGLTCSLSNSLLSSL</sequence>
<dbReference type="GO" id="GO:0045454">
    <property type="term" value="P:cell redox homeostasis"/>
    <property type="evidence" value="ECO:0007669"/>
    <property type="project" value="TreeGrafter"/>
</dbReference>
<evidence type="ECO:0000256" key="7">
    <source>
        <dbReference type="ARBA" id="ARBA00049091"/>
    </source>
</evidence>
<dbReference type="InterPro" id="IPR036249">
    <property type="entry name" value="Thioredoxin-like_sf"/>
</dbReference>
<dbReference type="OrthoDB" id="1882547at2759"/>
<proteinExistence type="inferred from homology"/>
<evidence type="ECO:0000256" key="3">
    <source>
        <dbReference type="ARBA" id="ARBA00022559"/>
    </source>
</evidence>
<dbReference type="AlphaFoldDB" id="A0A8B7YBF9"/>
<dbReference type="FunFam" id="3.40.30.10:FF:000020">
    <property type="entry name" value="Peroxiredoxin"/>
    <property type="match status" value="1"/>
</dbReference>
<evidence type="ECO:0000256" key="5">
    <source>
        <dbReference type="ARBA" id="ARBA00023002"/>
    </source>
</evidence>
<dbReference type="EC" id="1.11.1.24" evidence="9"/>
<evidence type="ECO:0000256" key="2">
    <source>
        <dbReference type="ARBA" id="ARBA00010505"/>
    </source>
</evidence>
<evidence type="ECO:0000256" key="6">
    <source>
        <dbReference type="ARBA" id="ARBA00023284"/>
    </source>
</evidence>
<feature type="domain" description="Thioredoxin" evidence="10">
    <location>
        <begin position="30"/>
        <end position="186"/>
    </location>
</feature>
<evidence type="ECO:0000259" key="10">
    <source>
        <dbReference type="PROSITE" id="PS51352"/>
    </source>
</evidence>
<protein>
    <recommendedName>
        <fullName evidence="9">Peroxiredoxin-5</fullName>
        <ecNumber evidence="9">1.11.1.24</ecNumber>
    </recommendedName>
</protein>
<dbReference type="GO" id="GO:0005777">
    <property type="term" value="C:peroxisome"/>
    <property type="evidence" value="ECO:0007669"/>
    <property type="project" value="TreeGrafter"/>
</dbReference>
<dbReference type="GO" id="GO:0034599">
    <property type="term" value="P:cellular response to oxidative stress"/>
    <property type="evidence" value="ECO:0007669"/>
    <property type="project" value="InterPro"/>
</dbReference>
<keyword evidence="6 9" id="KW-0676">Redox-active center</keyword>
<dbReference type="PANTHER" id="PTHR10430:SF16">
    <property type="entry name" value="PEROXIREDOXIN-5, MITOCHONDRIAL"/>
    <property type="match status" value="1"/>
</dbReference>
<evidence type="ECO:0000313" key="12">
    <source>
        <dbReference type="RefSeq" id="XP_022090563.1"/>
    </source>
</evidence>
<organism evidence="11 12">
    <name type="scientific">Acanthaster planci</name>
    <name type="common">Crown-of-thorns starfish</name>
    <dbReference type="NCBI Taxonomy" id="133434"/>
    <lineage>
        <taxon>Eukaryota</taxon>
        <taxon>Metazoa</taxon>
        <taxon>Echinodermata</taxon>
        <taxon>Eleutherozoa</taxon>
        <taxon>Asterozoa</taxon>
        <taxon>Asteroidea</taxon>
        <taxon>Valvatacea</taxon>
        <taxon>Valvatida</taxon>
        <taxon>Acanthasteridae</taxon>
        <taxon>Acanthaster</taxon>
    </lineage>
</organism>
<dbReference type="Proteomes" id="UP000694845">
    <property type="component" value="Unplaced"/>
</dbReference>
<evidence type="ECO:0000313" key="11">
    <source>
        <dbReference type="Proteomes" id="UP000694845"/>
    </source>
</evidence>
<dbReference type="Pfam" id="PF08534">
    <property type="entry name" value="Redoxin"/>
    <property type="match status" value="1"/>
</dbReference>
<keyword evidence="11" id="KW-1185">Reference proteome</keyword>
<dbReference type="CDD" id="cd03013">
    <property type="entry name" value="PRX5_like"/>
    <property type="match status" value="1"/>
</dbReference>
<dbReference type="OMA" id="SAWGKQH"/>
<dbReference type="GO" id="GO:0042744">
    <property type="term" value="P:hydrogen peroxide catabolic process"/>
    <property type="evidence" value="ECO:0007669"/>
    <property type="project" value="TreeGrafter"/>
</dbReference>
<dbReference type="InterPro" id="IPR037944">
    <property type="entry name" value="PRX5-like"/>
</dbReference>
<gene>
    <name evidence="12" type="primary">LOC110979248</name>
</gene>
<evidence type="ECO:0000256" key="1">
    <source>
        <dbReference type="ARBA" id="ARBA00003330"/>
    </source>
</evidence>
<keyword evidence="3 9" id="KW-0575">Peroxidase</keyword>
<dbReference type="GO" id="GO:0005739">
    <property type="term" value="C:mitochondrion"/>
    <property type="evidence" value="ECO:0007669"/>
    <property type="project" value="TreeGrafter"/>
</dbReference>
<dbReference type="RefSeq" id="XP_022090563.1">
    <property type="nucleotide sequence ID" value="XM_022234871.1"/>
</dbReference>
<keyword evidence="5 9" id="KW-0560">Oxidoreductase</keyword>
<dbReference type="GO" id="GO:0008379">
    <property type="term" value="F:thioredoxin peroxidase activity"/>
    <property type="evidence" value="ECO:0007669"/>
    <property type="project" value="InterPro"/>
</dbReference>
<comment type="catalytic activity">
    <reaction evidence="7 9">
        <text>a hydroperoxide + [thioredoxin]-dithiol = an alcohol + [thioredoxin]-disulfide + H2O</text>
        <dbReference type="Rhea" id="RHEA:62620"/>
        <dbReference type="Rhea" id="RHEA-COMP:10698"/>
        <dbReference type="Rhea" id="RHEA-COMP:10700"/>
        <dbReference type="ChEBI" id="CHEBI:15377"/>
        <dbReference type="ChEBI" id="CHEBI:29950"/>
        <dbReference type="ChEBI" id="CHEBI:30879"/>
        <dbReference type="ChEBI" id="CHEBI:35924"/>
        <dbReference type="ChEBI" id="CHEBI:50058"/>
        <dbReference type="EC" id="1.11.1.24"/>
    </reaction>
</comment>
<dbReference type="KEGG" id="aplc:110979248"/>
<evidence type="ECO:0000256" key="8">
    <source>
        <dbReference type="PIRSR" id="PIRSR637944-1"/>
    </source>
</evidence>
<dbReference type="Gene3D" id="3.40.30.10">
    <property type="entry name" value="Glutaredoxin"/>
    <property type="match status" value="1"/>
</dbReference>
<dbReference type="PROSITE" id="PS51352">
    <property type="entry name" value="THIOREDOXIN_2"/>
    <property type="match status" value="1"/>
</dbReference>
<accession>A0A8B7YBF9</accession>
<keyword evidence="4 9" id="KW-0049">Antioxidant</keyword>
<dbReference type="SUPFAM" id="SSF52833">
    <property type="entry name" value="Thioredoxin-like"/>
    <property type="match status" value="1"/>
</dbReference>